<dbReference type="InterPro" id="IPR041613">
    <property type="entry name" value="Pept_S41_N"/>
</dbReference>
<dbReference type="PANTHER" id="PTHR32060">
    <property type="entry name" value="TAIL-SPECIFIC PROTEASE"/>
    <property type="match status" value="1"/>
</dbReference>
<dbReference type="Gene3D" id="3.90.226.10">
    <property type="entry name" value="2-enoyl-CoA Hydratase, Chain A, domain 1"/>
    <property type="match status" value="1"/>
</dbReference>
<sequence length="471" mass="50796">MLLKRLLPLKNLKVLSLAAASSVIIYGCDKKGDGPVNPTGPPTNAEINKWILDSLKRYYYWTDNLPASPNTGQEPIPFFNSVKYSADRFSFINIPNGATSRKADSRSKYGFDYVVFKEPTTNHVLGLVTLVLNTSPAQGQGLRRGQYFNKINNTELTETNAAYLQSQLLSGSSVKLTAASFDTGSIKETGSITIPAGNTLEQTAVQKTFTVGSKKVGYLFFTAFLATDREAYLTVFNDFKTSGINDLILDLRYNAGGDVSAAAAMCSMIPVGITASSGFIEYKGNRNAGERNETFAEAATVSGGPSFTALQQRNLGLIRLYVLTTAATESAAELVINNLQPYLTVVQIGQTTRGKDEASITIADRRSAKRVDWVMYPIVYKILNSRGNGGYSAGITPAYSMVESAHLPLMNFGIETDPMIAATLRLIDGKGFSTSGSGLSNNSLRSTSQTQTAEIFNSAVSAFSAPLLKDH</sequence>
<organism evidence="3 4">
    <name type="scientific">Mucilaginibacter celer</name>
    <dbReference type="NCBI Taxonomy" id="2305508"/>
    <lineage>
        <taxon>Bacteria</taxon>
        <taxon>Pseudomonadati</taxon>
        <taxon>Bacteroidota</taxon>
        <taxon>Sphingobacteriia</taxon>
        <taxon>Sphingobacteriales</taxon>
        <taxon>Sphingobacteriaceae</taxon>
        <taxon>Mucilaginibacter</taxon>
    </lineage>
</organism>
<evidence type="ECO:0000259" key="1">
    <source>
        <dbReference type="Pfam" id="PF03572"/>
    </source>
</evidence>
<dbReference type="Gene3D" id="2.30.42.10">
    <property type="match status" value="1"/>
</dbReference>
<dbReference type="EMBL" id="CP032869">
    <property type="protein sequence ID" value="AYL98422.1"/>
    <property type="molecule type" value="Genomic_DNA"/>
</dbReference>
<evidence type="ECO:0000259" key="2">
    <source>
        <dbReference type="Pfam" id="PF18294"/>
    </source>
</evidence>
<dbReference type="InterPro" id="IPR005151">
    <property type="entry name" value="Tail-specific_protease"/>
</dbReference>
<dbReference type="GO" id="GO:0030288">
    <property type="term" value="C:outer membrane-bounded periplasmic space"/>
    <property type="evidence" value="ECO:0007669"/>
    <property type="project" value="TreeGrafter"/>
</dbReference>
<dbReference type="Gene3D" id="3.30.750.170">
    <property type="match status" value="1"/>
</dbReference>
<dbReference type="GO" id="GO:0006508">
    <property type="term" value="P:proteolysis"/>
    <property type="evidence" value="ECO:0007669"/>
    <property type="project" value="InterPro"/>
</dbReference>
<proteinExistence type="predicted"/>
<feature type="domain" description="Tail specific protease" evidence="1">
    <location>
        <begin position="215"/>
        <end position="359"/>
    </location>
</feature>
<dbReference type="PROSITE" id="PS51257">
    <property type="entry name" value="PROKAR_LIPOPROTEIN"/>
    <property type="match status" value="1"/>
</dbReference>
<evidence type="ECO:0000313" key="4">
    <source>
        <dbReference type="Proteomes" id="UP000270046"/>
    </source>
</evidence>
<dbReference type="SUPFAM" id="SSF52096">
    <property type="entry name" value="ClpP/crotonase"/>
    <property type="match status" value="1"/>
</dbReference>
<feature type="domain" description="Peptidase S41 N-terminal" evidence="2">
    <location>
        <begin position="46"/>
        <end position="91"/>
    </location>
</feature>
<dbReference type="Proteomes" id="UP000270046">
    <property type="component" value="Chromosome"/>
</dbReference>
<dbReference type="GO" id="GO:0004175">
    <property type="term" value="F:endopeptidase activity"/>
    <property type="evidence" value="ECO:0007669"/>
    <property type="project" value="TreeGrafter"/>
</dbReference>
<dbReference type="AlphaFoldDB" id="A0A494W549"/>
<keyword evidence="4" id="KW-1185">Reference proteome</keyword>
<dbReference type="GO" id="GO:0007165">
    <property type="term" value="P:signal transduction"/>
    <property type="evidence" value="ECO:0007669"/>
    <property type="project" value="TreeGrafter"/>
</dbReference>
<dbReference type="OrthoDB" id="7168509at2"/>
<dbReference type="Pfam" id="PF03572">
    <property type="entry name" value="Peptidase_S41"/>
    <property type="match status" value="1"/>
</dbReference>
<dbReference type="InterPro" id="IPR029045">
    <property type="entry name" value="ClpP/crotonase-like_dom_sf"/>
</dbReference>
<evidence type="ECO:0008006" key="5">
    <source>
        <dbReference type="Google" id="ProtNLM"/>
    </source>
</evidence>
<dbReference type="GO" id="GO:0008236">
    <property type="term" value="F:serine-type peptidase activity"/>
    <property type="evidence" value="ECO:0007669"/>
    <property type="project" value="InterPro"/>
</dbReference>
<protein>
    <recommendedName>
        <fullName evidence="5">Tail specific protease domain-containing protein</fullName>
    </recommendedName>
</protein>
<evidence type="ECO:0000313" key="3">
    <source>
        <dbReference type="EMBL" id="AYL98422.1"/>
    </source>
</evidence>
<reference evidence="3 4" key="1">
    <citation type="submission" date="2018-10" db="EMBL/GenBank/DDBJ databases">
        <title>Genome sequencing of Mucilaginibacter sp. HYN0043.</title>
        <authorList>
            <person name="Kim M."/>
            <person name="Yi H."/>
        </authorList>
    </citation>
    <scope>NUCLEOTIDE SEQUENCE [LARGE SCALE GENOMIC DNA]</scope>
    <source>
        <strain evidence="3 4">HYN0043</strain>
    </source>
</reference>
<dbReference type="CDD" id="cd07561">
    <property type="entry name" value="Peptidase_S41_CPP_like"/>
    <property type="match status" value="1"/>
</dbReference>
<dbReference type="RefSeq" id="WP_119406699.1">
    <property type="nucleotide sequence ID" value="NZ_CP032869.1"/>
</dbReference>
<name>A0A494W549_9SPHI</name>
<dbReference type="Pfam" id="PF18294">
    <property type="entry name" value="Pept_S41_N"/>
    <property type="match status" value="1"/>
</dbReference>
<dbReference type="InterPro" id="IPR036034">
    <property type="entry name" value="PDZ_sf"/>
</dbReference>
<accession>A0A494W549</accession>
<dbReference type="PANTHER" id="PTHR32060:SF30">
    <property type="entry name" value="CARBOXY-TERMINAL PROCESSING PROTEASE CTPA"/>
    <property type="match status" value="1"/>
</dbReference>
<dbReference type="KEGG" id="muh:HYN43_025455"/>
<gene>
    <name evidence="3" type="ORF">HYN43_025455</name>
</gene>